<organism evidence="2 3">
    <name type="scientific">Pyrobaculum islandicum (strain DSM 4184 / JCM 9189 / GEO3)</name>
    <dbReference type="NCBI Taxonomy" id="384616"/>
    <lineage>
        <taxon>Archaea</taxon>
        <taxon>Thermoproteota</taxon>
        <taxon>Thermoprotei</taxon>
        <taxon>Thermoproteales</taxon>
        <taxon>Thermoproteaceae</taxon>
        <taxon>Pyrobaculum</taxon>
    </lineage>
</organism>
<keyword evidence="1" id="KW-1133">Transmembrane helix</keyword>
<gene>
    <name evidence="2" type="ordered locus">Pisl_0351</name>
</gene>
<proteinExistence type="predicted"/>
<dbReference type="EMBL" id="CP000504">
    <property type="protein sequence ID" value="ABL87529.1"/>
    <property type="molecule type" value="Genomic_DNA"/>
</dbReference>
<accession>A1RRE7</accession>
<reference evidence="2" key="1">
    <citation type="submission" date="2006-12" db="EMBL/GenBank/DDBJ databases">
        <title>Complete sequence of Pyrobaculum islandicum DSM 4184.</title>
        <authorList>
            <person name="Copeland A."/>
            <person name="Lucas S."/>
            <person name="Lapidus A."/>
            <person name="Barry K."/>
            <person name="Detter J.C."/>
            <person name="Glavina del Rio T."/>
            <person name="Dalin E."/>
            <person name="Tice H."/>
            <person name="Pitluck S."/>
            <person name="Meincke L."/>
            <person name="Brettin T."/>
            <person name="Bruce D."/>
            <person name="Han C."/>
            <person name="Tapia R."/>
            <person name="Gilna P."/>
            <person name="Schmutz J."/>
            <person name="Larimer F."/>
            <person name="Land M."/>
            <person name="Hauser L."/>
            <person name="Kyrpides N."/>
            <person name="Mikhailova N."/>
            <person name="Cozen A.E."/>
            <person name="Fitz-Gibbon S.T."/>
            <person name="House C.H."/>
            <person name="Saltikov C."/>
            <person name="Lowe T."/>
            <person name="Richardson P."/>
        </authorList>
    </citation>
    <scope>NUCLEOTIDE SEQUENCE [LARGE SCALE GENOMIC DNA]</scope>
    <source>
        <strain evidence="2">DSM 4184</strain>
    </source>
</reference>
<evidence type="ECO:0000313" key="3">
    <source>
        <dbReference type="Proteomes" id="UP000002595"/>
    </source>
</evidence>
<sequence>MYVRRCLIFTVAIVAIVVAVSIEPEYVNAYTYTNLTIRGAKQVEVVEGVVVDFNITSGSTIYLGVRPLKTTGDITLRINGKVVKLPVVDKCRIEINAANMTSKISVNMTERGCGTVMLYVNGSKAPTTAFVPQYSGLYYLVATDGVFYQKTKVVVIPNISVVNNVFGEVMKINLHPPPRRGLVSIGTFVLPASELIAVDTWSLGAGNYTLTLTMGDIVTTYNLTVIKAVPNLQVIHKDEYTYGESINITVRVFVGRRDYRATVSIVMNRSSPILVKSPSSLIFRLLDVGVYQLYVAVAEDRNITSIGVNRVLRVSPAPVQLDVKINRTFSNPYVVEYGKLLSISAKALSLVEPRGLLTVFVNGAPSGSLVDTLKIGPGLHNLTVVFTPTTRNFRNAKLSMLVFVAPSTPEIIVNKTFSTVYGQELDIPIFLRLYGRPINATARVELMGRFHVFNYTVRVINGVGVLKIVGIPAGTYLGTVSIAEAPGLLSTKATFNVFVSSAIVKLILDVPKRGVYGEALPVRMFLQPSGVAGRLYLIINGTVVYSGNSSSYQGMWLPPRGGVFKITARFDSFDPNYSSVENITYVFIDRAQCVIHFVLRGEVVNNTVYVLRRYVVQPLVSFPTYIYINGSVAGPQLVFNKTGVYNITVFFPGDDSYYPCWTSQFYLAVKNPAKIEIRAERKMALIDGGLPLVVNLESPVGQEEGRVLIYKINKTYNSTDVEDVLVDKSTVVTLRFKNTGVYMIYAEFLGNDYLLSNRSNVVVVTVETSYFGIPVFLLAVYLMPLAIGFIAAVATKRILKRGI</sequence>
<dbReference type="RefSeq" id="WP_011762106.1">
    <property type="nucleotide sequence ID" value="NC_008701.1"/>
</dbReference>
<dbReference type="GeneID" id="4616301"/>
<name>A1RRE7_PYRIL</name>
<dbReference type="OrthoDB" id="28558at2157"/>
<dbReference type="eggNOG" id="arCOG02487">
    <property type="taxonomic scope" value="Archaea"/>
</dbReference>
<dbReference type="Proteomes" id="UP000002595">
    <property type="component" value="Chromosome"/>
</dbReference>
<evidence type="ECO:0000313" key="2">
    <source>
        <dbReference type="EMBL" id="ABL87529.1"/>
    </source>
</evidence>
<keyword evidence="1" id="KW-0812">Transmembrane</keyword>
<protein>
    <submittedName>
        <fullName evidence="2">Uncharacterized protein</fullName>
    </submittedName>
</protein>
<feature type="transmembrane region" description="Helical" evidence="1">
    <location>
        <begin position="770"/>
        <end position="794"/>
    </location>
</feature>
<dbReference type="STRING" id="384616.Pisl_0351"/>
<keyword evidence="1" id="KW-0472">Membrane</keyword>
<evidence type="ECO:0000256" key="1">
    <source>
        <dbReference type="SAM" id="Phobius"/>
    </source>
</evidence>
<dbReference type="KEGG" id="pis:Pisl_0351"/>
<dbReference type="HOGENOM" id="CLU_348732_0_0_2"/>
<dbReference type="AlphaFoldDB" id="A1RRE7"/>
<keyword evidence="3" id="KW-1185">Reference proteome</keyword>